<comment type="caution">
    <text evidence="2">The sequence shown here is derived from an EMBL/GenBank/DDBJ whole genome shotgun (WGS) entry which is preliminary data.</text>
</comment>
<dbReference type="EMBL" id="JAFNLL010000036">
    <property type="protein sequence ID" value="MBO1269111.1"/>
    <property type="molecule type" value="Genomic_DNA"/>
</dbReference>
<reference evidence="2" key="1">
    <citation type="submission" date="2021-03" db="EMBL/GenBank/DDBJ databases">
        <title>A new species, PO-11, isolated from a karst cave deposit.</title>
        <authorList>
            <person name="Zhaoxiaoyong W."/>
        </authorList>
    </citation>
    <scope>NUCLEOTIDE SEQUENCE</scope>
    <source>
        <strain evidence="2">PO-11</strain>
    </source>
</reference>
<accession>A0A939HJR5</accession>
<feature type="transmembrane region" description="Helical" evidence="1">
    <location>
        <begin position="230"/>
        <end position="248"/>
    </location>
</feature>
<gene>
    <name evidence="2" type="ORF">J1902_14250</name>
</gene>
<name>A0A939HJR5_9MICC</name>
<evidence type="ECO:0000256" key="1">
    <source>
        <dbReference type="SAM" id="Phobius"/>
    </source>
</evidence>
<feature type="transmembrane region" description="Helical" evidence="1">
    <location>
        <begin position="167"/>
        <end position="190"/>
    </location>
</feature>
<dbReference type="AlphaFoldDB" id="A0A939HJR5"/>
<feature type="transmembrane region" description="Helical" evidence="1">
    <location>
        <begin position="309"/>
        <end position="328"/>
    </location>
</feature>
<keyword evidence="1" id="KW-0472">Membrane</keyword>
<evidence type="ECO:0000313" key="3">
    <source>
        <dbReference type="Proteomes" id="UP000664164"/>
    </source>
</evidence>
<dbReference type="Proteomes" id="UP000664164">
    <property type="component" value="Unassembled WGS sequence"/>
</dbReference>
<proteinExistence type="predicted"/>
<feature type="transmembrane region" description="Helical" evidence="1">
    <location>
        <begin position="268"/>
        <end position="288"/>
    </location>
</feature>
<evidence type="ECO:0000313" key="2">
    <source>
        <dbReference type="EMBL" id="MBO1269111.1"/>
    </source>
</evidence>
<keyword evidence="3" id="KW-1185">Reference proteome</keyword>
<feature type="transmembrane region" description="Helical" evidence="1">
    <location>
        <begin position="35"/>
        <end position="55"/>
    </location>
</feature>
<keyword evidence="1" id="KW-0812">Transmembrane</keyword>
<sequence>MAYADGFWMISLRGAVGAIERTQGPFASWLRESTAALPVFVFGVLAALALALRWFGPVPSKPRTVMATGLLVAAAGTLAGTAEIAASSAWDYHLQLQLMDSSDRGSTGTAPSSLEQATLGLQLRAIGYGSGILFITNLVLIGWAVAIRGGRLTVSRTQPRTARGRQLGQAQLFLVTALFGSAAIHAAVVPEHLGEWAAAGAFFLVLSAAQFAAGLLVLRRRQRTVLPARTALLATAAVSIIPLALWLYSRTAGLPFGPGAGVPEPLGLPDSAAGALELGTLVLAMVLLRGRGRLPGRPPASAHIRALPVVAAIAVGVIGLAGTGAAWFDNPGRFGHESETISHYQMGIESTRS</sequence>
<feature type="transmembrane region" description="Helical" evidence="1">
    <location>
        <begin position="67"/>
        <end position="90"/>
    </location>
</feature>
<keyword evidence="1" id="KW-1133">Transmembrane helix</keyword>
<feature type="transmembrane region" description="Helical" evidence="1">
    <location>
        <begin position="125"/>
        <end position="146"/>
    </location>
</feature>
<protein>
    <submittedName>
        <fullName evidence="2">Uncharacterized protein</fullName>
    </submittedName>
</protein>
<dbReference type="RefSeq" id="WP_207616974.1">
    <property type="nucleotide sequence ID" value="NZ_JAFNLL010000036.1"/>
</dbReference>
<feature type="transmembrane region" description="Helical" evidence="1">
    <location>
        <begin position="196"/>
        <end position="218"/>
    </location>
</feature>
<organism evidence="2 3">
    <name type="scientific">Arthrobacter cavernae</name>
    <dbReference type="NCBI Taxonomy" id="2817681"/>
    <lineage>
        <taxon>Bacteria</taxon>
        <taxon>Bacillati</taxon>
        <taxon>Actinomycetota</taxon>
        <taxon>Actinomycetes</taxon>
        <taxon>Micrococcales</taxon>
        <taxon>Micrococcaceae</taxon>
        <taxon>Arthrobacter</taxon>
    </lineage>
</organism>